<evidence type="ECO:0000256" key="1">
    <source>
        <dbReference type="SAM" id="Phobius"/>
    </source>
</evidence>
<feature type="transmembrane region" description="Helical" evidence="1">
    <location>
        <begin position="25"/>
        <end position="48"/>
    </location>
</feature>
<feature type="transmembrane region" description="Helical" evidence="1">
    <location>
        <begin position="150"/>
        <end position="169"/>
    </location>
</feature>
<feature type="transmembrane region" description="Helical" evidence="1">
    <location>
        <begin position="68"/>
        <end position="91"/>
    </location>
</feature>
<proteinExistence type="predicted"/>
<evidence type="ECO:0000313" key="3">
    <source>
        <dbReference type="Proteomes" id="UP000216020"/>
    </source>
</evidence>
<feature type="transmembrane region" description="Helical" evidence="1">
    <location>
        <begin position="111"/>
        <end position="129"/>
    </location>
</feature>
<dbReference type="AlphaFoldDB" id="A0A261S2L9"/>
<reference evidence="3" key="1">
    <citation type="submission" date="2017-05" db="EMBL/GenBank/DDBJ databases">
        <title>Complete and WGS of Bordetella genogroups.</title>
        <authorList>
            <person name="Spilker T."/>
            <person name="Lipuma J."/>
        </authorList>
    </citation>
    <scope>NUCLEOTIDE SEQUENCE [LARGE SCALE GENOMIC DNA]</scope>
    <source>
        <strain evidence="3">AU16122</strain>
    </source>
</reference>
<comment type="caution">
    <text evidence="2">The sequence shown here is derived from an EMBL/GenBank/DDBJ whole genome shotgun (WGS) entry which is preliminary data.</text>
</comment>
<name>A0A261S2L9_9BORD</name>
<sequence length="175" mass="19575">MGLTLLFGAVGYLWAQPRLIVSESEGLWAIAVTIGGFSLFGYLCYFFAKRISKKIAPNSPPHFDAKSIFTIFSFGYVAFFILWGFLVSFPILTGPTYAWLSQFIDLPGHGYFYSKLAWPYILGGTALAVSPMQAWCRKRQAEGKPSVPTLILVLAVPAFLFSIFWISVFTRNLFS</sequence>
<keyword evidence="1" id="KW-1133">Transmembrane helix</keyword>
<evidence type="ECO:0000313" key="2">
    <source>
        <dbReference type="EMBL" id="OZI31589.1"/>
    </source>
</evidence>
<keyword evidence="1" id="KW-0472">Membrane</keyword>
<accession>A0A261S2L9</accession>
<dbReference type="EMBL" id="NEVM01000005">
    <property type="protein sequence ID" value="OZI31589.1"/>
    <property type="molecule type" value="Genomic_DNA"/>
</dbReference>
<keyword evidence="3" id="KW-1185">Reference proteome</keyword>
<keyword evidence="1" id="KW-0812">Transmembrane</keyword>
<gene>
    <name evidence="2" type="ORF">CAL29_27260</name>
</gene>
<organism evidence="2 3">
    <name type="scientific">Bordetella genomosp. 10</name>
    <dbReference type="NCBI Taxonomy" id="1416804"/>
    <lineage>
        <taxon>Bacteria</taxon>
        <taxon>Pseudomonadati</taxon>
        <taxon>Pseudomonadota</taxon>
        <taxon>Betaproteobacteria</taxon>
        <taxon>Burkholderiales</taxon>
        <taxon>Alcaligenaceae</taxon>
        <taxon>Bordetella</taxon>
    </lineage>
</organism>
<dbReference type="Proteomes" id="UP000216020">
    <property type="component" value="Unassembled WGS sequence"/>
</dbReference>
<protein>
    <submittedName>
        <fullName evidence="2">Uncharacterized protein</fullName>
    </submittedName>
</protein>